<dbReference type="AlphaFoldDB" id="A0A643FA82"/>
<accession>A0A643FA82</accession>
<sequence length="189" mass="19795">MSSSRYVKTAAGHAEIQSKSLALSRPVRNLLLVINDSQPGTFWLQQIRGLADSDLNALLEAGLIAEVAGSAGAPAAPRPARKPEPAADEGPDTVPSAFDPQGGDAAASLLQDTLQAIGEASYSALYDTLTAQAKGQLGLVKGYRFALEVERAAGPTELQTLARRFTQGLRDDHGMAAVRQFLDALRAAG</sequence>
<organism evidence="2 3">
    <name type="scientific">Ideonella dechloratans</name>
    <dbReference type="NCBI Taxonomy" id="36863"/>
    <lineage>
        <taxon>Bacteria</taxon>
        <taxon>Pseudomonadati</taxon>
        <taxon>Pseudomonadota</taxon>
        <taxon>Betaproteobacteria</taxon>
        <taxon>Burkholderiales</taxon>
        <taxon>Sphaerotilaceae</taxon>
        <taxon>Ideonella</taxon>
    </lineage>
</organism>
<dbReference type="EMBL" id="VZPB01000036">
    <property type="protein sequence ID" value="KAB0579710.1"/>
    <property type="molecule type" value="Genomic_DNA"/>
</dbReference>
<reference evidence="2 3" key="1">
    <citation type="submission" date="2019-09" db="EMBL/GenBank/DDBJ databases">
        <title>Draft genome sequences of 48 bacterial type strains from the CCUG.</title>
        <authorList>
            <person name="Tunovic T."/>
            <person name="Pineiro-Iglesias B."/>
            <person name="Unosson C."/>
            <person name="Inganas E."/>
            <person name="Ohlen M."/>
            <person name="Cardew S."/>
            <person name="Jensie-Markopoulos S."/>
            <person name="Salva-Serra F."/>
            <person name="Jaen-Luchoro D."/>
            <person name="Karlsson R."/>
            <person name="Svensson-Stadler L."/>
            <person name="Chun J."/>
            <person name="Moore E."/>
        </authorList>
    </citation>
    <scope>NUCLEOTIDE SEQUENCE [LARGE SCALE GENOMIC DNA]</scope>
    <source>
        <strain evidence="2 3">CCUG 30977</strain>
    </source>
</reference>
<proteinExistence type="predicted"/>
<name>A0A643FA82_IDEDE</name>
<evidence type="ECO:0000256" key="1">
    <source>
        <dbReference type="SAM" id="MobiDB-lite"/>
    </source>
</evidence>
<dbReference type="OrthoDB" id="9152494at2"/>
<dbReference type="Proteomes" id="UP000430120">
    <property type="component" value="Unassembled WGS sequence"/>
</dbReference>
<feature type="region of interest" description="Disordered" evidence="1">
    <location>
        <begin position="72"/>
        <end position="102"/>
    </location>
</feature>
<gene>
    <name evidence="2" type="ORF">F7Q92_14420</name>
</gene>
<evidence type="ECO:0000313" key="3">
    <source>
        <dbReference type="Proteomes" id="UP000430120"/>
    </source>
</evidence>
<protein>
    <submittedName>
        <fullName evidence="2">Uncharacterized protein</fullName>
    </submittedName>
</protein>
<keyword evidence="3" id="KW-1185">Reference proteome</keyword>
<dbReference type="RefSeq" id="WP_151124828.1">
    <property type="nucleotide sequence ID" value="NZ_CP088081.1"/>
</dbReference>
<evidence type="ECO:0000313" key="2">
    <source>
        <dbReference type="EMBL" id="KAB0579710.1"/>
    </source>
</evidence>
<comment type="caution">
    <text evidence="2">The sequence shown here is derived from an EMBL/GenBank/DDBJ whole genome shotgun (WGS) entry which is preliminary data.</text>
</comment>